<evidence type="ECO:0000313" key="2">
    <source>
        <dbReference type="EMBL" id="CAK8689024.1"/>
    </source>
</evidence>
<evidence type="ECO:0000313" key="3">
    <source>
        <dbReference type="Proteomes" id="UP001642483"/>
    </source>
</evidence>
<dbReference type="PANTHER" id="PTHR36978">
    <property type="entry name" value="P-LOOP CONTAINING NUCLEOTIDE TRIPHOSPHATE HYDROLASE"/>
    <property type="match status" value="1"/>
</dbReference>
<accession>A0ABP0GEF5</accession>
<organism evidence="2 3">
    <name type="scientific">Clavelina lepadiformis</name>
    <name type="common">Light-bulb sea squirt</name>
    <name type="synonym">Ascidia lepadiformis</name>
    <dbReference type="NCBI Taxonomy" id="159417"/>
    <lineage>
        <taxon>Eukaryota</taxon>
        <taxon>Metazoa</taxon>
        <taxon>Chordata</taxon>
        <taxon>Tunicata</taxon>
        <taxon>Ascidiacea</taxon>
        <taxon>Aplousobranchia</taxon>
        <taxon>Clavelinidae</taxon>
        <taxon>Clavelina</taxon>
    </lineage>
</organism>
<comment type="caution">
    <text evidence="2">The sequence shown here is derived from an EMBL/GenBank/DDBJ whole genome shotgun (WGS) entry which is preliminary data.</text>
</comment>
<dbReference type="PANTHER" id="PTHR36978:SF4">
    <property type="entry name" value="P-LOOP CONTAINING NUCLEOSIDE TRIPHOSPHATE HYDROLASE PROTEIN"/>
    <property type="match status" value="1"/>
</dbReference>
<dbReference type="Pfam" id="PF17784">
    <property type="entry name" value="Sulfotransfer_4"/>
    <property type="match status" value="1"/>
</dbReference>
<proteinExistence type="predicted"/>
<sequence>MKVIVAGFSKTGTKTLAAALRELDYEVYDFMDHFWYHEKEWKKILSKGGSIDDFKQMYQDIDVVTDGPSYLFWEEIHKAFPEAKIILMVRDEKAWCQSALRQYRRIRTHPGFIISCFTPIGWKMSRFLQMTIMAMHGVLESYPFTFNSHLNEMVLRKSYRQHTQYCLQNAPKDKLLVYNVETGWEPLCSFLGKDIPDKPFPHENKKGEIMDDPDLTHPFTIRLQREFFIMSCILLGLSAFGLYKIAAVKNGL</sequence>
<dbReference type="Gene3D" id="3.40.50.300">
    <property type="entry name" value="P-loop containing nucleotide triphosphate hydrolases"/>
    <property type="match status" value="1"/>
</dbReference>
<protein>
    <submittedName>
        <fullName evidence="2">Uncharacterized protein</fullName>
    </submittedName>
</protein>
<gene>
    <name evidence="2" type="ORF">CVLEPA_LOCUS21014</name>
</gene>
<evidence type="ECO:0000256" key="1">
    <source>
        <dbReference type="SAM" id="Phobius"/>
    </source>
</evidence>
<feature type="transmembrane region" description="Helical" evidence="1">
    <location>
        <begin position="227"/>
        <end position="246"/>
    </location>
</feature>
<dbReference type="Proteomes" id="UP001642483">
    <property type="component" value="Unassembled WGS sequence"/>
</dbReference>
<dbReference type="InterPro" id="IPR040632">
    <property type="entry name" value="Sulfotransfer_4"/>
</dbReference>
<keyword evidence="1" id="KW-0472">Membrane</keyword>
<reference evidence="2 3" key="1">
    <citation type="submission" date="2024-02" db="EMBL/GenBank/DDBJ databases">
        <authorList>
            <person name="Daric V."/>
            <person name="Darras S."/>
        </authorList>
    </citation>
    <scope>NUCLEOTIDE SEQUENCE [LARGE SCALE GENOMIC DNA]</scope>
</reference>
<keyword evidence="1" id="KW-0812">Transmembrane</keyword>
<dbReference type="InterPro" id="IPR027417">
    <property type="entry name" value="P-loop_NTPase"/>
</dbReference>
<keyword evidence="3" id="KW-1185">Reference proteome</keyword>
<keyword evidence="1" id="KW-1133">Transmembrane helix</keyword>
<dbReference type="SUPFAM" id="SSF52540">
    <property type="entry name" value="P-loop containing nucleoside triphosphate hydrolases"/>
    <property type="match status" value="1"/>
</dbReference>
<name>A0ABP0GEF5_CLALP</name>
<dbReference type="EMBL" id="CAWYQH010000108">
    <property type="protein sequence ID" value="CAK8689024.1"/>
    <property type="molecule type" value="Genomic_DNA"/>
</dbReference>